<dbReference type="Proteomes" id="UP001500305">
    <property type="component" value="Unassembled WGS sequence"/>
</dbReference>
<evidence type="ECO:0000259" key="2">
    <source>
        <dbReference type="PROSITE" id="PS50995"/>
    </source>
</evidence>
<organism evidence="3 4">
    <name type="scientific">Kitasatospora cystarginea</name>
    <dbReference type="NCBI Taxonomy" id="58350"/>
    <lineage>
        <taxon>Bacteria</taxon>
        <taxon>Bacillati</taxon>
        <taxon>Actinomycetota</taxon>
        <taxon>Actinomycetes</taxon>
        <taxon>Kitasatosporales</taxon>
        <taxon>Streptomycetaceae</taxon>
        <taxon>Kitasatospora</taxon>
    </lineage>
</organism>
<protein>
    <recommendedName>
        <fullName evidence="2">HTH marR-type domain-containing protein</fullName>
    </recommendedName>
</protein>
<dbReference type="PROSITE" id="PS50995">
    <property type="entry name" value="HTH_MARR_2"/>
    <property type="match status" value="1"/>
</dbReference>
<comment type="caution">
    <text evidence="3">The sequence shown here is derived from an EMBL/GenBank/DDBJ whole genome shotgun (WGS) entry which is preliminary data.</text>
</comment>
<dbReference type="RefSeq" id="WP_344638912.1">
    <property type="nucleotide sequence ID" value="NZ_BAAATR010000026.1"/>
</dbReference>
<evidence type="ECO:0000313" key="3">
    <source>
        <dbReference type="EMBL" id="GAA2261299.1"/>
    </source>
</evidence>
<accession>A0ABN3EKA8</accession>
<feature type="compositionally biased region" description="Basic residues" evidence="1">
    <location>
        <begin position="120"/>
        <end position="131"/>
    </location>
</feature>
<keyword evidence="4" id="KW-1185">Reference proteome</keyword>
<dbReference type="InterPro" id="IPR036388">
    <property type="entry name" value="WH-like_DNA-bd_sf"/>
</dbReference>
<evidence type="ECO:0000256" key="1">
    <source>
        <dbReference type="SAM" id="MobiDB-lite"/>
    </source>
</evidence>
<dbReference type="InterPro" id="IPR000835">
    <property type="entry name" value="HTH_MarR-typ"/>
</dbReference>
<dbReference type="Gene3D" id="1.10.10.10">
    <property type="entry name" value="Winged helix-like DNA-binding domain superfamily/Winged helix DNA-binding domain"/>
    <property type="match status" value="1"/>
</dbReference>
<dbReference type="EMBL" id="BAAATR010000026">
    <property type="protein sequence ID" value="GAA2261299.1"/>
    <property type="molecule type" value="Genomic_DNA"/>
</dbReference>
<gene>
    <name evidence="3" type="ORF">GCM10010430_51880</name>
</gene>
<proteinExistence type="predicted"/>
<dbReference type="InterPro" id="IPR036390">
    <property type="entry name" value="WH_DNA-bd_sf"/>
</dbReference>
<dbReference type="SUPFAM" id="SSF46785">
    <property type="entry name" value="Winged helix' DNA-binding domain"/>
    <property type="match status" value="1"/>
</dbReference>
<evidence type="ECO:0000313" key="4">
    <source>
        <dbReference type="Proteomes" id="UP001500305"/>
    </source>
</evidence>
<sequence length="131" mass="14000">MASVLTNLEAKGLIRREPSPVHAKVQIASPTDEGQAALDRAYQEVIILERSLTAAFTPAERASLGELLERTTAVLVEQTPGTHTRRTGPGTAGDRDPTADPVMPSDRSPAELSPAERCSTGRRRTARQGDA</sequence>
<reference evidence="3 4" key="1">
    <citation type="journal article" date="2019" name="Int. J. Syst. Evol. Microbiol.">
        <title>The Global Catalogue of Microorganisms (GCM) 10K type strain sequencing project: providing services to taxonomists for standard genome sequencing and annotation.</title>
        <authorList>
            <consortium name="The Broad Institute Genomics Platform"/>
            <consortium name="The Broad Institute Genome Sequencing Center for Infectious Disease"/>
            <person name="Wu L."/>
            <person name="Ma J."/>
        </authorList>
    </citation>
    <scope>NUCLEOTIDE SEQUENCE [LARGE SCALE GENOMIC DNA]</scope>
    <source>
        <strain evidence="3 4">JCM 7356</strain>
    </source>
</reference>
<feature type="domain" description="HTH marR-type" evidence="2">
    <location>
        <begin position="1"/>
        <end position="73"/>
    </location>
</feature>
<feature type="region of interest" description="Disordered" evidence="1">
    <location>
        <begin position="74"/>
        <end position="131"/>
    </location>
</feature>
<name>A0ABN3EKA8_9ACTN</name>